<evidence type="ECO:0000313" key="7">
    <source>
        <dbReference type="Proteomes" id="UP001500755"/>
    </source>
</evidence>
<dbReference type="Pfam" id="PF00126">
    <property type="entry name" value="HTH_1"/>
    <property type="match status" value="1"/>
</dbReference>
<dbReference type="PROSITE" id="PS50931">
    <property type="entry name" value="HTH_LYSR"/>
    <property type="match status" value="1"/>
</dbReference>
<accession>A0ABP5EZ17</accession>
<evidence type="ECO:0000256" key="2">
    <source>
        <dbReference type="ARBA" id="ARBA00023015"/>
    </source>
</evidence>
<dbReference type="InterPro" id="IPR005119">
    <property type="entry name" value="LysR_subst-bd"/>
</dbReference>
<evidence type="ECO:0000259" key="5">
    <source>
        <dbReference type="PROSITE" id="PS50931"/>
    </source>
</evidence>
<keyword evidence="7" id="KW-1185">Reference proteome</keyword>
<organism evidence="6 7">
    <name type="scientific">Brevibacterium samyangense</name>
    <dbReference type="NCBI Taxonomy" id="366888"/>
    <lineage>
        <taxon>Bacteria</taxon>
        <taxon>Bacillati</taxon>
        <taxon>Actinomycetota</taxon>
        <taxon>Actinomycetes</taxon>
        <taxon>Micrococcales</taxon>
        <taxon>Brevibacteriaceae</taxon>
        <taxon>Brevibacterium</taxon>
    </lineage>
</organism>
<comment type="caution">
    <text evidence="6">The sequence shown here is derived from an EMBL/GenBank/DDBJ whole genome shotgun (WGS) entry which is preliminary data.</text>
</comment>
<dbReference type="PANTHER" id="PTHR30346">
    <property type="entry name" value="TRANSCRIPTIONAL DUAL REGULATOR HCAR-RELATED"/>
    <property type="match status" value="1"/>
</dbReference>
<dbReference type="Gene3D" id="3.40.190.10">
    <property type="entry name" value="Periplasmic binding protein-like II"/>
    <property type="match status" value="2"/>
</dbReference>
<dbReference type="RefSeq" id="WP_344309516.1">
    <property type="nucleotide sequence ID" value="NZ_BAAANO010000020.1"/>
</dbReference>
<dbReference type="SUPFAM" id="SSF46785">
    <property type="entry name" value="Winged helix' DNA-binding domain"/>
    <property type="match status" value="1"/>
</dbReference>
<dbReference type="InterPro" id="IPR000847">
    <property type="entry name" value="LysR_HTH_N"/>
</dbReference>
<evidence type="ECO:0000256" key="3">
    <source>
        <dbReference type="ARBA" id="ARBA00023125"/>
    </source>
</evidence>
<sequence length="311" mass="33121">MTSRLVSMQWTLGQLRTFVAVAEHGTMTRAAVHLGYTPGAVSQHMSALRRVVGTDLVVSRGRRLALTEAGGLLLPRARAVLAAEVQAEEAMRGRPAGAGQVVTLGVFGSASVVAFAPAYAQLRGTGIQLQAREVDVEIMQEAVLDGRIDVGLGIDYPASPLAPQRGLLMHVVREEDFGVVVPEGAPDPDLDTLRDADWILAPNDTTFGRGLRFACTEAGFVPRETHIAMDTAMAMAMVAGGMGYTLATDIMMSLAPHGVRLVRPARYPGRTIVVMAREDMAVRPEIATVVEALETVFAEPALATAPLSRQD</sequence>
<reference evidence="7" key="1">
    <citation type="journal article" date="2019" name="Int. J. Syst. Evol. Microbiol.">
        <title>The Global Catalogue of Microorganisms (GCM) 10K type strain sequencing project: providing services to taxonomists for standard genome sequencing and annotation.</title>
        <authorList>
            <consortium name="The Broad Institute Genomics Platform"/>
            <consortium name="The Broad Institute Genome Sequencing Center for Infectious Disease"/>
            <person name="Wu L."/>
            <person name="Ma J."/>
        </authorList>
    </citation>
    <scope>NUCLEOTIDE SEQUENCE [LARGE SCALE GENOMIC DNA]</scope>
    <source>
        <strain evidence="7">JCM 14546</strain>
    </source>
</reference>
<evidence type="ECO:0000313" key="6">
    <source>
        <dbReference type="EMBL" id="GAA2009980.1"/>
    </source>
</evidence>
<dbReference type="Proteomes" id="UP001500755">
    <property type="component" value="Unassembled WGS sequence"/>
</dbReference>
<dbReference type="InterPro" id="IPR036390">
    <property type="entry name" value="WH_DNA-bd_sf"/>
</dbReference>
<dbReference type="Pfam" id="PF03466">
    <property type="entry name" value="LysR_substrate"/>
    <property type="match status" value="1"/>
</dbReference>
<dbReference type="PANTHER" id="PTHR30346:SF29">
    <property type="entry name" value="LYSR SUBSTRATE-BINDING"/>
    <property type="match status" value="1"/>
</dbReference>
<evidence type="ECO:0000256" key="1">
    <source>
        <dbReference type="ARBA" id="ARBA00009437"/>
    </source>
</evidence>
<keyword evidence="3" id="KW-0238">DNA-binding</keyword>
<dbReference type="Gene3D" id="1.10.10.10">
    <property type="entry name" value="Winged helix-like DNA-binding domain superfamily/Winged helix DNA-binding domain"/>
    <property type="match status" value="1"/>
</dbReference>
<feature type="domain" description="HTH lysR-type" evidence="5">
    <location>
        <begin position="10"/>
        <end position="67"/>
    </location>
</feature>
<dbReference type="InterPro" id="IPR036388">
    <property type="entry name" value="WH-like_DNA-bd_sf"/>
</dbReference>
<gene>
    <name evidence="6" type="ORF">GCM10009755_21150</name>
</gene>
<dbReference type="EMBL" id="BAAANO010000020">
    <property type="protein sequence ID" value="GAA2009980.1"/>
    <property type="molecule type" value="Genomic_DNA"/>
</dbReference>
<proteinExistence type="inferred from homology"/>
<keyword evidence="4" id="KW-0804">Transcription</keyword>
<keyword evidence="2" id="KW-0805">Transcription regulation</keyword>
<name>A0ABP5EZ17_9MICO</name>
<comment type="similarity">
    <text evidence="1">Belongs to the LysR transcriptional regulatory family.</text>
</comment>
<protein>
    <submittedName>
        <fullName evidence="6">LysR family transcriptional regulator</fullName>
    </submittedName>
</protein>
<evidence type="ECO:0000256" key="4">
    <source>
        <dbReference type="ARBA" id="ARBA00023163"/>
    </source>
</evidence>
<dbReference type="SUPFAM" id="SSF53850">
    <property type="entry name" value="Periplasmic binding protein-like II"/>
    <property type="match status" value="1"/>
</dbReference>